<dbReference type="InterPro" id="IPR052155">
    <property type="entry name" value="Biofilm_reg_signaling"/>
</dbReference>
<dbReference type="SMART" id="SM00267">
    <property type="entry name" value="GGDEF"/>
    <property type="match status" value="1"/>
</dbReference>
<dbReference type="SMART" id="SM00086">
    <property type="entry name" value="PAC"/>
    <property type="match status" value="1"/>
</dbReference>
<dbReference type="InterPro" id="IPR000700">
    <property type="entry name" value="PAS-assoc_C"/>
</dbReference>
<dbReference type="SMART" id="SM00052">
    <property type="entry name" value="EAL"/>
    <property type="match status" value="1"/>
</dbReference>
<keyword evidence="1" id="KW-0472">Membrane</keyword>
<dbReference type="SUPFAM" id="SSF141868">
    <property type="entry name" value="EAL domain-like"/>
    <property type="match status" value="1"/>
</dbReference>
<dbReference type="SUPFAM" id="SSF55785">
    <property type="entry name" value="PYP-like sensor domain (PAS domain)"/>
    <property type="match status" value="1"/>
</dbReference>
<dbReference type="CDD" id="cd01948">
    <property type="entry name" value="EAL"/>
    <property type="match status" value="1"/>
</dbReference>
<name>A0A178XZT5_9HYPH</name>
<keyword evidence="1" id="KW-0812">Transmembrane</keyword>
<dbReference type="Pfam" id="PF00990">
    <property type="entry name" value="GGDEF"/>
    <property type="match status" value="1"/>
</dbReference>
<keyword evidence="1" id="KW-1133">Transmembrane helix</keyword>
<dbReference type="CDD" id="cd01949">
    <property type="entry name" value="GGDEF"/>
    <property type="match status" value="1"/>
</dbReference>
<dbReference type="Gene3D" id="3.30.70.270">
    <property type="match status" value="1"/>
</dbReference>
<dbReference type="InterPro" id="IPR000014">
    <property type="entry name" value="PAS"/>
</dbReference>
<dbReference type="NCBIfam" id="TIGR00254">
    <property type="entry name" value="GGDEF"/>
    <property type="match status" value="1"/>
</dbReference>
<comment type="caution">
    <text evidence="5">The sequence shown here is derived from an EMBL/GenBank/DDBJ whole genome shotgun (WGS) entry which is preliminary data.</text>
</comment>
<accession>A0A178XZT5</accession>
<protein>
    <submittedName>
        <fullName evidence="5">Diguanylate cyclase</fullName>
    </submittedName>
</protein>
<dbReference type="Pfam" id="PF08447">
    <property type="entry name" value="PAS_3"/>
    <property type="match status" value="1"/>
</dbReference>
<dbReference type="InterPro" id="IPR035965">
    <property type="entry name" value="PAS-like_dom_sf"/>
</dbReference>
<dbReference type="PANTHER" id="PTHR44757:SF2">
    <property type="entry name" value="BIOFILM ARCHITECTURE MAINTENANCE PROTEIN MBAA"/>
    <property type="match status" value="1"/>
</dbReference>
<dbReference type="CDD" id="cd00130">
    <property type="entry name" value="PAS"/>
    <property type="match status" value="1"/>
</dbReference>
<dbReference type="PROSITE" id="PS50883">
    <property type="entry name" value="EAL"/>
    <property type="match status" value="1"/>
</dbReference>
<feature type="domain" description="EAL" evidence="3">
    <location>
        <begin position="711"/>
        <end position="964"/>
    </location>
</feature>
<evidence type="ECO:0000313" key="6">
    <source>
        <dbReference type="Proteomes" id="UP000094025"/>
    </source>
</evidence>
<dbReference type="Pfam" id="PF00563">
    <property type="entry name" value="EAL"/>
    <property type="match status" value="1"/>
</dbReference>
<dbReference type="SUPFAM" id="SSF55073">
    <property type="entry name" value="Nucleotide cyclase"/>
    <property type="match status" value="1"/>
</dbReference>
<dbReference type="OrthoDB" id="9814202at2"/>
<feature type="transmembrane region" description="Helical" evidence="1">
    <location>
        <begin position="375"/>
        <end position="396"/>
    </location>
</feature>
<feature type="transmembrane region" description="Helical" evidence="1">
    <location>
        <begin position="318"/>
        <end position="336"/>
    </location>
</feature>
<dbReference type="AlphaFoldDB" id="A0A178XZT5"/>
<evidence type="ECO:0000259" key="3">
    <source>
        <dbReference type="PROSITE" id="PS50883"/>
    </source>
</evidence>
<dbReference type="Gene3D" id="3.30.450.20">
    <property type="entry name" value="PAS domain"/>
    <property type="match status" value="1"/>
</dbReference>
<evidence type="ECO:0000256" key="1">
    <source>
        <dbReference type="SAM" id="Phobius"/>
    </source>
</evidence>
<dbReference type="PROSITE" id="PS50113">
    <property type="entry name" value="PAC"/>
    <property type="match status" value="1"/>
</dbReference>
<dbReference type="RefSeq" id="WP_064241128.1">
    <property type="nucleotide sequence ID" value="NZ_LPUX01000053.1"/>
</dbReference>
<feature type="domain" description="PAC" evidence="2">
    <location>
        <begin position="484"/>
        <end position="536"/>
    </location>
</feature>
<feature type="transmembrane region" description="Helical" evidence="1">
    <location>
        <begin position="12"/>
        <end position="34"/>
    </location>
</feature>
<dbReference type="Gene3D" id="3.20.20.450">
    <property type="entry name" value="EAL domain"/>
    <property type="match status" value="1"/>
</dbReference>
<feature type="transmembrane region" description="Helical" evidence="1">
    <location>
        <begin position="260"/>
        <end position="280"/>
    </location>
</feature>
<dbReference type="InterPro" id="IPR001610">
    <property type="entry name" value="PAC"/>
</dbReference>
<feature type="transmembrane region" description="Helical" evidence="1">
    <location>
        <begin position="286"/>
        <end position="306"/>
    </location>
</feature>
<dbReference type="InterPro" id="IPR035919">
    <property type="entry name" value="EAL_sf"/>
</dbReference>
<organism evidence="5 6">
    <name type="scientific">Sinorhizobium glycinis</name>
    <dbReference type="NCBI Taxonomy" id="1472378"/>
    <lineage>
        <taxon>Bacteria</taxon>
        <taxon>Pseudomonadati</taxon>
        <taxon>Pseudomonadota</taxon>
        <taxon>Alphaproteobacteria</taxon>
        <taxon>Hyphomicrobiales</taxon>
        <taxon>Rhizobiaceae</taxon>
        <taxon>Sinorhizobium/Ensifer group</taxon>
        <taxon>Sinorhizobium</taxon>
    </lineage>
</organism>
<keyword evidence="6" id="KW-1185">Reference proteome</keyword>
<evidence type="ECO:0000313" key="5">
    <source>
        <dbReference type="EMBL" id="OAP40820.1"/>
    </source>
</evidence>
<dbReference type="InterPro" id="IPR000160">
    <property type="entry name" value="GGDEF_dom"/>
</dbReference>
<reference evidence="5 6" key="1">
    <citation type="journal article" date="2016" name="Int. J. Syst. Evol. Microbiol.">
        <title>Ensifer glycinis sp. nov., an novel rhizobial species associated with Glycine spp.</title>
        <authorList>
            <person name="Yan H."/>
            <person name="Yan J."/>
            <person name="Sui X.H."/>
            <person name="Wang E.T."/>
            <person name="Chen W.X."/>
            <person name="Zhang X.X."/>
            <person name="Chen W.F."/>
        </authorList>
    </citation>
    <scope>NUCLEOTIDE SEQUENCE [LARGE SCALE GENOMIC DNA]</scope>
    <source>
        <strain evidence="5 6">CCBAU 23380</strain>
    </source>
</reference>
<dbReference type="STRING" id="1472378.AU381_02690"/>
<dbReference type="NCBIfam" id="TIGR00229">
    <property type="entry name" value="sensory_box"/>
    <property type="match status" value="1"/>
</dbReference>
<evidence type="ECO:0000259" key="4">
    <source>
        <dbReference type="PROSITE" id="PS50887"/>
    </source>
</evidence>
<dbReference type="EMBL" id="LPUX01000053">
    <property type="protein sequence ID" value="OAP40820.1"/>
    <property type="molecule type" value="Genomic_DNA"/>
</dbReference>
<gene>
    <name evidence="5" type="ORF">AU381_02690</name>
</gene>
<dbReference type="PROSITE" id="PS50887">
    <property type="entry name" value="GGDEF"/>
    <property type="match status" value="1"/>
</dbReference>
<sequence length="970" mass="107178">MPLTRKPFAWPAARLAAFLVAFAVFIFGVAGGLAHALEPVKISREDTALDLTATTEIYSGRGEAFQVSTAPGTDGIVRRIEVRSSTEHHQGDWAVFALANVSEEQLERVIVAPHFRLVNSKLFWPDLGSQRILSITPSEGFALDRQPSDEADVFRITLNPGAVITFVAELATPELPQIYLWQPDAYKDTVNAFTLYRGIVLGIAGLLAVFLTILFVVKGTSMLPATAALAWAVLAYICVDFGFLSKLISVTADDERIWRAGTEVFLAAGLVIFLFTYLNLNRWHQHLGYATLAWILGLGLLFGVAVYDPAIASGIARLSFALTATAGIALIAYLGFNRYDRAILLVPAWLLILVWLFGAWLAVTGQLANDIVQPALGGGLVLIVLLIGFTVMQHAFAGGAYQQGLFSDLERQALALTGSGDTVWDWDVARDRVVTIPDISHQLGLSLGTMSGPVRNWVPRLHPDDRDRFRATLDVLLEHRRGRLNHEFRARAEDGHYHWLSIRARPVLGANGEIIRCVGTIVDITEQRNSVERLLQNALLDNLTGLPNRQVFLDRLQAILLMSDGAAATRPTVLAMDIDRYKQVNDLLGIAAGDNILIALTRRLRRLLRPQDTLARLGGDQFGLILMSERDPAKIADFADAVSKAIMVPLNYGNREINLTASIGLVSWLDQEQSAASLLDDAELAMFRAKKEGGNRVEPFRPAFRTSGSDRLQLEADLKRAIERKELSLVYQPIVRLSDAEVAGFEALMRWDHPKRGNISPTEFIPIAENSDIINQLGMFAFDRATSDLSEWQIQTGDLPIFVSINLSSAQLLNSGLYDDVRAILNKNRCDPAKVKMELTESLVMENPEQARLVLEKLREAGLRLALDDFGTGHSSLSYLTRFPFDTIKIDKALVRDPSDKRGVVLRSVIAMARELDMRVVAEGIESEEDAIQLAQMGCDYGQSFLFGPPVGSESILRLLKERFPLMKRA</sequence>
<feature type="transmembrane region" description="Helical" evidence="1">
    <location>
        <begin position="229"/>
        <end position="248"/>
    </location>
</feature>
<dbReference type="InterPro" id="IPR001633">
    <property type="entry name" value="EAL_dom"/>
</dbReference>
<feature type="domain" description="GGDEF" evidence="4">
    <location>
        <begin position="569"/>
        <end position="702"/>
    </location>
</feature>
<dbReference type="Proteomes" id="UP000094025">
    <property type="component" value="Unassembled WGS sequence"/>
</dbReference>
<dbReference type="InterPro" id="IPR029787">
    <property type="entry name" value="Nucleotide_cyclase"/>
</dbReference>
<evidence type="ECO:0000259" key="2">
    <source>
        <dbReference type="PROSITE" id="PS50113"/>
    </source>
</evidence>
<feature type="transmembrane region" description="Helical" evidence="1">
    <location>
        <begin position="195"/>
        <end position="217"/>
    </location>
</feature>
<proteinExistence type="predicted"/>
<feature type="transmembrane region" description="Helical" evidence="1">
    <location>
        <begin position="342"/>
        <end position="363"/>
    </location>
</feature>
<dbReference type="PANTHER" id="PTHR44757">
    <property type="entry name" value="DIGUANYLATE CYCLASE DGCP"/>
    <property type="match status" value="1"/>
</dbReference>
<dbReference type="InterPro" id="IPR013655">
    <property type="entry name" value="PAS_fold_3"/>
</dbReference>
<dbReference type="InterPro" id="IPR043128">
    <property type="entry name" value="Rev_trsase/Diguanyl_cyclase"/>
</dbReference>